<comment type="caution">
    <text evidence="1">The sequence shown here is derived from an EMBL/GenBank/DDBJ whole genome shotgun (WGS) entry which is preliminary data.</text>
</comment>
<proteinExistence type="predicted"/>
<gene>
    <name evidence="1" type="ORF">HA41_16520</name>
</gene>
<accession>A0A1X1BSC6</accession>
<evidence type="ECO:0000313" key="1">
    <source>
        <dbReference type="EMBL" id="ORM51129.1"/>
    </source>
</evidence>
<dbReference type="RefSeq" id="WP_094121730.1">
    <property type="nucleotide sequence ID" value="NZ_MLFN01000060.1"/>
</dbReference>
<name>A0A1X1BSC6_9GAMM</name>
<dbReference type="AlphaFoldDB" id="A0A1X1BSC6"/>
<dbReference type="OrthoDB" id="7528605at2"/>
<keyword evidence="2" id="KW-1185">Reference proteome</keyword>
<dbReference type="EMBL" id="MLFN01000060">
    <property type="protein sequence ID" value="ORM51129.1"/>
    <property type="molecule type" value="Genomic_DNA"/>
</dbReference>
<dbReference type="Proteomes" id="UP000193933">
    <property type="component" value="Unassembled WGS sequence"/>
</dbReference>
<organism evidence="1 2">
    <name type="scientific">Pantoea conspicua</name>
    <dbReference type="NCBI Taxonomy" id="472705"/>
    <lineage>
        <taxon>Bacteria</taxon>
        <taxon>Pseudomonadati</taxon>
        <taxon>Pseudomonadota</taxon>
        <taxon>Gammaproteobacteria</taxon>
        <taxon>Enterobacterales</taxon>
        <taxon>Erwiniaceae</taxon>
        <taxon>Pantoea</taxon>
    </lineage>
</organism>
<protein>
    <submittedName>
        <fullName evidence="1">Uncharacterized protein</fullName>
    </submittedName>
</protein>
<reference evidence="1 2" key="1">
    <citation type="journal article" date="2017" name="Antonie Van Leeuwenhoek">
        <title>Phylogenomic resolution of the bacterial genus Pantoea and its relationship with Erwinia and Tatumella.</title>
        <authorList>
            <person name="Palmer M."/>
            <person name="Steenkamp E.T."/>
            <person name="Coetzee M.P."/>
            <person name="Chan W.Y."/>
            <person name="van Zyl E."/>
            <person name="De Maayer P."/>
            <person name="Coutinho T.A."/>
            <person name="Blom J."/>
            <person name="Smits T.H."/>
            <person name="Duffy B."/>
            <person name="Venter S.N."/>
        </authorList>
    </citation>
    <scope>NUCLEOTIDE SEQUENCE [LARGE SCALE GENOMIC DNA]</scope>
    <source>
        <strain evidence="1 2">LMG 24534</strain>
    </source>
</reference>
<evidence type="ECO:0000313" key="2">
    <source>
        <dbReference type="Proteomes" id="UP000193933"/>
    </source>
</evidence>
<sequence>MRIRYIVQFKRKIIIDDHWEIPVQGGRLRIIEESGYAKAIELTFERQPLEYAPNFQKPTSFEAITTITGHDDRLAFVKRQLDDAATFLECFHDIELITEEIETKYEGETPEEEDRLSIKSLSMGRHDDALPLSFDMLTRALMAAEKHDGPRFEVAFVKNARKMLKNQEFINSFRYSFLLIESLYGNGQFKTPSLQSALKSNQEFRTIVELAIKDMIPAKNDRNSDTAKLLMTNPEADDVINHLVEKRGFYFHGNVKRKNAWKPHEQGAAEALALLAIGIITTITMKAAEPMFVAELEKRHFENAKHVGATIVFEIKFRFREPEEVFDRRHQYDITMPGTKVTPRAAFAVAQHFLHVFQHNQPESALCEAECSVQGTGEKVFTLTFHAKENSAQKAV</sequence>